<evidence type="ECO:0000256" key="1">
    <source>
        <dbReference type="ARBA" id="ARBA00004651"/>
    </source>
</evidence>
<keyword evidence="4 7" id="KW-0812">Transmembrane</keyword>
<evidence type="ECO:0000256" key="5">
    <source>
        <dbReference type="ARBA" id="ARBA00022989"/>
    </source>
</evidence>
<proteinExistence type="inferred from homology"/>
<evidence type="ECO:0000313" key="10">
    <source>
        <dbReference type="Proteomes" id="UP000585272"/>
    </source>
</evidence>
<dbReference type="InterPro" id="IPR050366">
    <property type="entry name" value="BP-dependent_transpt_permease"/>
</dbReference>
<evidence type="ECO:0000259" key="8">
    <source>
        <dbReference type="PROSITE" id="PS50928"/>
    </source>
</evidence>
<dbReference type="CDD" id="cd06261">
    <property type="entry name" value="TM_PBP2"/>
    <property type="match status" value="1"/>
</dbReference>
<dbReference type="Proteomes" id="UP000585272">
    <property type="component" value="Unassembled WGS sequence"/>
</dbReference>
<gene>
    <name evidence="9" type="ORF">BDZ31_000684</name>
</gene>
<dbReference type="InterPro" id="IPR000515">
    <property type="entry name" value="MetI-like"/>
</dbReference>
<evidence type="ECO:0000256" key="3">
    <source>
        <dbReference type="ARBA" id="ARBA00022475"/>
    </source>
</evidence>
<dbReference type="Pfam" id="PF00528">
    <property type="entry name" value="BPD_transp_1"/>
    <property type="match status" value="1"/>
</dbReference>
<dbReference type="PANTHER" id="PTHR43386:SF1">
    <property type="entry name" value="D,D-DIPEPTIDE TRANSPORT SYSTEM PERMEASE PROTEIN DDPC-RELATED"/>
    <property type="match status" value="1"/>
</dbReference>
<feature type="transmembrane region" description="Helical" evidence="7">
    <location>
        <begin position="40"/>
        <end position="62"/>
    </location>
</feature>
<evidence type="ECO:0000256" key="6">
    <source>
        <dbReference type="ARBA" id="ARBA00023136"/>
    </source>
</evidence>
<dbReference type="GO" id="GO:0055085">
    <property type="term" value="P:transmembrane transport"/>
    <property type="evidence" value="ECO:0007669"/>
    <property type="project" value="InterPro"/>
</dbReference>
<keyword evidence="6 7" id="KW-0472">Membrane</keyword>
<dbReference type="InterPro" id="IPR035906">
    <property type="entry name" value="MetI-like_sf"/>
</dbReference>
<evidence type="ECO:0000313" key="9">
    <source>
        <dbReference type="EMBL" id="MBB4661111.1"/>
    </source>
</evidence>
<organism evidence="9 10">
    <name type="scientific">Conexibacter arvalis</name>
    <dbReference type="NCBI Taxonomy" id="912552"/>
    <lineage>
        <taxon>Bacteria</taxon>
        <taxon>Bacillati</taxon>
        <taxon>Actinomycetota</taxon>
        <taxon>Thermoleophilia</taxon>
        <taxon>Solirubrobacterales</taxon>
        <taxon>Conexibacteraceae</taxon>
        <taxon>Conexibacter</taxon>
    </lineage>
</organism>
<comment type="caution">
    <text evidence="9">The sequence shown here is derived from an EMBL/GenBank/DDBJ whole genome shotgun (WGS) entry which is preliminary data.</text>
</comment>
<dbReference type="PROSITE" id="PS50928">
    <property type="entry name" value="ABC_TM1"/>
    <property type="match status" value="1"/>
</dbReference>
<protein>
    <submittedName>
        <fullName evidence="9">ABC-type dipeptide/oligopeptide/nickel transport system permease subunit</fullName>
    </submittedName>
</protein>
<dbReference type="AlphaFoldDB" id="A0A840IA32"/>
<dbReference type="GO" id="GO:0005886">
    <property type="term" value="C:plasma membrane"/>
    <property type="evidence" value="ECO:0007669"/>
    <property type="project" value="UniProtKB-SubCell"/>
</dbReference>
<accession>A0A840IA32</accession>
<dbReference type="EMBL" id="JACHNU010000001">
    <property type="protein sequence ID" value="MBB4661111.1"/>
    <property type="molecule type" value="Genomic_DNA"/>
</dbReference>
<keyword evidence="2 7" id="KW-0813">Transport</keyword>
<reference evidence="9 10" key="1">
    <citation type="submission" date="2020-08" db="EMBL/GenBank/DDBJ databases">
        <title>Genomic Encyclopedia of Archaeal and Bacterial Type Strains, Phase II (KMG-II): from individual species to whole genera.</title>
        <authorList>
            <person name="Goeker M."/>
        </authorList>
    </citation>
    <scope>NUCLEOTIDE SEQUENCE [LARGE SCALE GENOMIC DNA]</scope>
    <source>
        <strain evidence="9 10">DSM 23288</strain>
    </source>
</reference>
<evidence type="ECO:0000256" key="2">
    <source>
        <dbReference type="ARBA" id="ARBA00022448"/>
    </source>
</evidence>
<comment type="similarity">
    <text evidence="7">Belongs to the binding-protein-dependent transport system permease family.</text>
</comment>
<feature type="transmembrane region" description="Helical" evidence="7">
    <location>
        <begin position="242"/>
        <end position="268"/>
    </location>
</feature>
<dbReference type="Gene3D" id="1.10.3720.10">
    <property type="entry name" value="MetI-like"/>
    <property type="match status" value="1"/>
</dbReference>
<keyword evidence="3" id="KW-1003">Cell membrane</keyword>
<sequence length="323" mass="33419">MSVGVPDLLGAPPGGAGLEGGGSARTPAQLFWARLRRDRAAMVALAVVALLVLAALLAPLLVSVLGLPGPDARDPDALDAFGTPAGPSAAHPFGVDDFGRDVLSRTIYGARVSLLIGIVGTALAVVLGVALGLVAGWYRGWLDTLLQGLVDVMLSFPVLLLGLGIASACTFGEGCAGGLIQPGLRTVLLVVVAVGWTVVARVVRGQVLALREREFVDAARASGASDRRILIGEILPNLLPTVIVYSSVMIPQTILLEAALSFLGVGVSPSTPSWGSMIADAAPNFDTQWWYMLFPGLALLVTVMAFNVLGDGVQDALDPTTRR</sequence>
<dbReference type="Pfam" id="PF12911">
    <property type="entry name" value="OppC_N"/>
    <property type="match status" value="1"/>
</dbReference>
<evidence type="ECO:0000256" key="4">
    <source>
        <dbReference type="ARBA" id="ARBA00022692"/>
    </source>
</evidence>
<name>A0A840IA32_9ACTN</name>
<comment type="subcellular location">
    <subcellularLocation>
        <location evidence="1 7">Cell membrane</location>
        <topology evidence="1 7">Multi-pass membrane protein</topology>
    </subcellularLocation>
</comment>
<feature type="transmembrane region" description="Helical" evidence="7">
    <location>
        <begin position="145"/>
        <end position="166"/>
    </location>
</feature>
<keyword evidence="5 7" id="KW-1133">Transmembrane helix</keyword>
<dbReference type="RefSeq" id="WP_183338996.1">
    <property type="nucleotide sequence ID" value="NZ_JACHNU010000001.1"/>
</dbReference>
<feature type="domain" description="ABC transmembrane type-1" evidence="8">
    <location>
        <begin position="110"/>
        <end position="310"/>
    </location>
</feature>
<evidence type="ECO:0000256" key="7">
    <source>
        <dbReference type="RuleBase" id="RU363032"/>
    </source>
</evidence>
<dbReference type="SUPFAM" id="SSF161098">
    <property type="entry name" value="MetI-like"/>
    <property type="match status" value="1"/>
</dbReference>
<feature type="transmembrane region" description="Helical" evidence="7">
    <location>
        <begin position="114"/>
        <end position="138"/>
    </location>
</feature>
<dbReference type="InterPro" id="IPR025966">
    <property type="entry name" value="OppC_N"/>
</dbReference>
<keyword evidence="10" id="KW-1185">Reference proteome</keyword>
<feature type="transmembrane region" description="Helical" evidence="7">
    <location>
        <begin position="186"/>
        <end position="203"/>
    </location>
</feature>
<feature type="transmembrane region" description="Helical" evidence="7">
    <location>
        <begin position="288"/>
        <end position="309"/>
    </location>
</feature>
<dbReference type="PANTHER" id="PTHR43386">
    <property type="entry name" value="OLIGOPEPTIDE TRANSPORT SYSTEM PERMEASE PROTEIN APPC"/>
    <property type="match status" value="1"/>
</dbReference>